<feature type="transmembrane region" description="Helical" evidence="1">
    <location>
        <begin position="38"/>
        <end position="56"/>
    </location>
</feature>
<gene>
    <name evidence="2" type="ORF">GGE06_000068</name>
</gene>
<dbReference type="Proteomes" id="UP000582643">
    <property type="component" value="Unassembled WGS sequence"/>
</dbReference>
<keyword evidence="3" id="KW-1185">Reference proteome</keyword>
<accession>A0A7W7TTR5</accession>
<evidence type="ECO:0000256" key="1">
    <source>
        <dbReference type="SAM" id="Phobius"/>
    </source>
</evidence>
<evidence type="ECO:0000313" key="3">
    <source>
        <dbReference type="Proteomes" id="UP000582643"/>
    </source>
</evidence>
<keyword evidence="1" id="KW-1133">Transmembrane helix</keyword>
<proteinExistence type="predicted"/>
<dbReference type="EMBL" id="JACHJY010000001">
    <property type="protein sequence ID" value="MBB4979180.1"/>
    <property type="molecule type" value="Genomic_DNA"/>
</dbReference>
<feature type="transmembrane region" description="Helical" evidence="1">
    <location>
        <begin position="96"/>
        <end position="116"/>
    </location>
</feature>
<feature type="transmembrane region" description="Helical" evidence="1">
    <location>
        <begin position="63"/>
        <end position="84"/>
    </location>
</feature>
<protein>
    <submittedName>
        <fullName evidence="2">Uncharacterized membrane protein YvlD (DUF360 family)</fullName>
    </submittedName>
</protein>
<keyword evidence="1" id="KW-0472">Membrane</keyword>
<sequence length="128" mass="13358">MNDQGRRRVGILVGVGLACGLLPGIALAGTETLDKALAVLMAVIVMTIINQLIFVGPSGRVPLPALLAFGLAGYVQDALVWWLLSWLGPKLGNMQVEGLGTILLAALITRGTVLLLSQLTPTAETAED</sequence>
<name>A0A7W7TTR5_9ACTN</name>
<dbReference type="PROSITE" id="PS51257">
    <property type="entry name" value="PROKAR_LIPOPROTEIN"/>
    <property type="match status" value="1"/>
</dbReference>
<keyword evidence="1" id="KW-0812">Transmembrane</keyword>
<comment type="caution">
    <text evidence="2">The sequence shown here is derived from an EMBL/GenBank/DDBJ whole genome shotgun (WGS) entry which is preliminary data.</text>
</comment>
<organism evidence="2 3">
    <name type="scientific">Streptomyces nymphaeiformis</name>
    <dbReference type="NCBI Taxonomy" id="2663842"/>
    <lineage>
        <taxon>Bacteria</taxon>
        <taxon>Bacillati</taxon>
        <taxon>Actinomycetota</taxon>
        <taxon>Actinomycetes</taxon>
        <taxon>Kitasatosporales</taxon>
        <taxon>Streptomycetaceae</taxon>
        <taxon>Streptomyces</taxon>
    </lineage>
</organism>
<dbReference type="AlphaFoldDB" id="A0A7W7TTR5"/>
<dbReference type="RefSeq" id="WP_116160745.1">
    <property type="nucleotide sequence ID" value="NZ_JACHJY010000001.1"/>
</dbReference>
<reference evidence="2 3" key="1">
    <citation type="submission" date="2020-08" db="EMBL/GenBank/DDBJ databases">
        <title>Genomic Encyclopedia of Type Strains, Phase III (KMG-III): the genomes of soil and plant-associated and newly described type strains.</title>
        <authorList>
            <person name="Whitman W."/>
        </authorList>
    </citation>
    <scope>NUCLEOTIDE SEQUENCE [LARGE SCALE GENOMIC DNA]</scope>
    <source>
        <strain evidence="2 3">SFB5A</strain>
    </source>
</reference>
<evidence type="ECO:0000313" key="2">
    <source>
        <dbReference type="EMBL" id="MBB4979180.1"/>
    </source>
</evidence>